<name>A0A0K1PF06_9BACT</name>
<organism evidence="1 2">
    <name type="scientific">Vulgatibacter incomptus</name>
    <dbReference type="NCBI Taxonomy" id="1391653"/>
    <lineage>
        <taxon>Bacteria</taxon>
        <taxon>Pseudomonadati</taxon>
        <taxon>Myxococcota</taxon>
        <taxon>Myxococcia</taxon>
        <taxon>Myxococcales</taxon>
        <taxon>Cystobacterineae</taxon>
        <taxon>Vulgatibacteraceae</taxon>
        <taxon>Vulgatibacter</taxon>
    </lineage>
</organism>
<dbReference type="EMBL" id="CP012332">
    <property type="protein sequence ID" value="AKU92001.1"/>
    <property type="molecule type" value="Genomic_DNA"/>
</dbReference>
<accession>A0A0K1PF06</accession>
<evidence type="ECO:0000313" key="1">
    <source>
        <dbReference type="EMBL" id="AKU92001.1"/>
    </source>
</evidence>
<sequence>MKTETCSCNPCHADVCKCSSRADAKPAANNGCCCGDACGCGEACDCPTSCGCN</sequence>
<reference evidence="1 2" key="1">
    <citation type="submission" date="2015-08" db="EMBL/GenBank/DDBJ databases">
        <authorList>
            <person name="Babu N.S."/>
            <person name="Beckwith C.J."/>
            <person name="Beseler K.G."/>
            <person name="Brison A."/>
            <person name="Carone J.V."/>
            <person name="Caskin T.P."/>
            <person name="Diamond M."/>
            <person name="Durham M.E."/>
            <person name="Foxe J.M."/>
            <person name="Go M."/>
            <person name="Henderson B.A."/>
            <person name="Jones I.B."/>
            <person name="McGettigan J.A."/>
            <person name="Micheletti S.J."/>
            <person name="Nasrallah M.E."/>
            <person name="Ortiz D."/>
            <person name="Piller C.R."/>
            <person name="Privatt S.R."/>
            <person name="Schneider S.L."/>
            <person name="Sharp S."/>
            <person name="Smith T.C."/>
            <person name="Stanton J.D."/>
            <person name="Ullery H.E."/>
            <person name="Wilson R.J."/>
            <person name="Serrano M.G."/>
            <person name="Buck G."/>
            <person name="Lee V."/>
            <person name="Wang Y."/>
            <person name="Carvalho R."/>
            <person name="Voegtly L."/>
            <person name="Shi R."/>
            <person name="Duckworth R."/>
            <person name="Johnson A."/>
            <person name="Loviza R."/>
            <person name="Walstead R."/>
            <person name="Shah Z."/>
            <person name="Kiflezghi M."/>
            <person name="Wade K."/>
            <person name="Ball S.L."/>
            <person name="Bradley K.W."/>
            <person name="Asai D.J."/>
            <person name="Bowman C.A."/>
            <person name="Russell D.A."/>
            <person name="Pope W.H."/>
            <person name="Jacobs-Sera D."/>
            <person name="Hendrix R.W."/>
            <person name="Hatfull G.F."/>
        </authorList>
    </citation>
    <scope>NUCLEOTIDE SEQUENCE [LARGE SCALE GENOMIC DNA]</scope>
    <source>
        <strain evidence="1 2">DSM 27710</strain>
    </source>
</reference>
<dbReference type="RefSeq" id="WP_157370631.1">
    <property type="nucleotide sequence ID" value="NZ_CP012332.1"/>
</dbReference>
<keyword evidence="2" id="KW-1185">Reference proteome</keyword>
<dbReference type="STRING" id="1391653.AKJ08_2388"/>
<proteinExistence type="predicted"/>
<dbReference type="KEGG" id="vin:AKJ08_2388"/>
<protein>
    <recommendedName>
        <fullName evidence="3">Metallothionein</fullName>
    </recommendedName>
</protein>
<gene>
    <name evidence="1" type="ORF">AKJ08_2388</name>
</gene>
<evidence type="ECO:0000313" key="2">
    <source>
        <dbReference type="Proteomes" id="UP000055590"/>
    </source>
</evidence>
<dbReference type="AlphaFoldDB" id="A0A0K1PF06"/>
<dbReference type="Proteomes" id="UP000055590">
    <property type="component" value="Chromosome"/>
</dbReference>
<evidence type="ECO:0008006" key="3">
    <source>
        <dbReference type="Google" id="ProtNLM"/>
    </source>
</evidence>